<evidence type="ECO:0000256" key="1">
    <source>
        <dbReference type="SAM" id="MobiDB-lite"/>
    </source>
</evidence>
<protein>
    <submittedName>
        <fullName evidence="2">Uncharacterized protein</fullName>
    </submittedName>
</protein>
<gene>
    <name evidence="2" type="ORF">BN14_11772</name>
</gene>
<dbReference type="EMBL" id="CAOJ01017349">
    <property type="protein sequence ID" value="CCO37615.1"/>
    <property type="molecule type" value="Genomic_DNA"/>
</dbReference>
<feature type="compositionally biased region" description="Polar residues" evidence="1">
    <location>
        <begin position="164"/>
        <end position="185"/>
    </location>
</feature>
<sequence length="773" mass="87257">MGRRSKLAHNPDNGTRCPVCFSYFNSVGGRRSQMSQMSHYRQDEPLPKVLNETAQVPVFDPKAVNLALKKAKRRVKRQAKRARQQQQRQARYELIKNIVMNMISKHESDSATGSDSLSEPDPDCDSISESELGLNLGSELEFESEVEDKSELGPESSFEIKDIPSNSEIEGTSTHSQSTNSSCFNTSGANNISQLSQLELSMAKLSMQDEVNTTPPDAEIAKPTGDYSFLQESPTSSACTSSPAHLFLDDSMISAEFSHNFGNNSDDSVDSNAIPSNQTKVLGLPASGPQWGMPIGECQPLLQRLHAEKIKAGLTPAYPFADWLEFEFVRWMVERDISQTSRKKTSKIANWPDGKHVIETVELWHRDILGVIQELLENHLYGKDLVFAPREEWNNKEHTERKYEEMWTGDWWKKLQASGLLPLNATIIPVILASNATNLTNFGGGKQAYPVYITLGNIPKGIRQKPNTYGTLLLGYLPAQKLECFTAKGKLHQKERLFHQCMAEIVRPLEQAGRKGVEMACGNGKTQRCFPILAAYSADNPEQTQIACCKRNLCYCCTVARDEQGSYTHRLTQYFVDNGLRPFGRLFWADLPHCNIYLALTPDILHQLHKGVFKDHLMKWCLQLVDETKFNDRYKAMPKHSNLRHFDKNISELSQTTGKEHREMEKVFVGAVAGLVPDDVMPAVCALLDFIYYAQLPSHTDTTILWLEQSLQTFHEHKDAFIRHGARKHFNINKLHLMMHYTTAIRELGALDGYNTEGPERLHIDFAKHGPVS</sequence>
<organism evidence="2 3">
    <name type="scientific">Thanatephorus cucumeris (strain AG1-IB / isolate 7/3/14)</name>
    <name type="common">Lettuce bottom rot fungus</name>
    <name type="synonym">Rhizoctonia solani</name>
    <dbReference type="NCBI Taxonomy" id="1108050"/>
    <lineage>
        <taxon>Eukaryota</taxon>
        <taxon>Fungi</taxon>
        <taxon>Dikarya</taxon>
        <taxon>Basidiomycota</taxon>
        <taxon>Agaricomycotina</taxon>
        <taxon>Agaricomycetes</taxon>
        <taxon>Cantharellales</taxon>
        <taxon>Ceratobasidiaceae</taxon>
        <taxon>Rhizoctonia</taxon>
        <taxon>Rhizoctonia solani AG-1</taxon>
    </lineage>
</organism>
<evidence type="ECO:0000313" key="2">
    <source>
        <dbReference type="EMBL" id="CCO37615.1"/>
    </source>
</evidence>
<feature type="compositionally biased region" description="Acidic residues" evidence="1">
    <location>
        <begin position="118"/>
        <end position="128"/>
    </location>
</feature>
<comment type="caution">
    <text evidence="2">The sequence shown here is derived from an EMBL/GenBank/DDBJ whole genome shotgun (WGS) entry which is preliminary data.</text>
</comment>
<dbReference type="Pfam" id="PF18759">
    <property type="entry name" value="Plavaka"/>
    <property type="match status" value="1"/>
</dbReference>
<dbReference type="InterPro" id="IPR041078">
    <property type="entry name" value="Plavaka"/>
</dbReference>
<dbReference type="AlphaFoldDB" id="M5CEL0"/>
<evidence type="ECO:0000313" key="3">
    <source>
        <dbReference type="Proteomes" id="UP000012065"/>
    </source>
</evidence>
<feature type="region of interest" description="Disordered" evidence="1">
    <location>
        <begin position="107"/>
        <end position="185"/>
    </location>
</feature>
<reference evidence="2 3" key="1">
    <citation type="journal article" date="2013" name="J. Biotechnol.">
        <title>Establishment and interpretation of the genome sequence of the phytopathogenic fungus Rhizoctonia solani AG1-IB isolate 7/3/14.</title>
        <authorList>
            <person name="Wibberg D.W."/>
            <person name="Jelonek L.J."/>
            <person name="Rupp O.R."/>
            <person name="Hennig M.H."/>
            <person name="Eikmeyer F.E."/>
            <person name="Goesmann A.G."/>
            <person name="Hartmann A.H."/>
            <person name="Borriss R.B."/>
            <person name="Grosch R.G."/>
            <person name="Puehler A.P."/>
            <person name="Schlueter A.S."/>
        </authorList>
    </citation>
    <scope>NUCLEOTIDE SEQUENCE [LARGE SCALE GENOMIC DNA]</scope>
    <source>
        <strain evidence="3">AG1-IB / isolate 7/3/14</strain>
    </source>
</reference>
<feature type="compositionally biased region" description="Low complexity" evidence="1">
    <location>
        <begin position="129"/>
        <end position="139"/>
    </location>
</feature>
<feature type="compositionally biased region" description="Basic and acidic residues" evidence="1">
    <location>
        <begin position="147"/>
        <end position="162"/>
    </location>
</feature>
<accession>M5CEL0</accession>
<name>M5CEL0_THACB</name>
<proteinExistence type="predicted"/>
<dbReference type="HOGENOM" id="CLU_361757_0_0_1"/>
<dbReference type="Proteomes" id="UP000012065">
    <property type="component" value="Unassembled WGS sequence"/>
</dbReference>